<dbReference type="EMBL" id="MKGR01000036">
    <property type="protein sequence ID" value="OKP01962.1"/>
    <property type="molecule type" value="Genomic_DNA"/>
</dbReference>
<dbReference type="SUPFAM" id="SSF55486">
    <property type="entry name" value="Metalloproteases ('zincins'), catalytic domain"/>
    <property type="match status" value="1"/>
</dbReference>
<keyword evidence="3" id="KW-1185">Reference proteome</keyword>
<protein>
    <recommendedName>
        <fullName evidence="4">Peptidase M10 metallopeptidase domain-containing protein</fullName>
    </recommendedName>
</protein>
<evidence type="ECO:0000313" key="3">
    <source>
        <dbReference type="Proteomes" id="UP000186277"/>
    </source>
</evidence>
<keyword evidence="1" id="KW-0732">Signal</keyword>
<dbReference type="OrthoDB" id="6441916at2"/>
<proteinExistence type="predicted"/>
<accession>A0A1Q5TP37</accession>
<name>A0A1Q5TP37_9GAMM</name>
<dbReference type="InterPro" id="IPR024079">
    <property type="entry name" value="MetalloPept_cat_dom_sf"/>
</dbReference>
<feature type="chain" id="PRO_5012976723" description="Peptidase M10 metallopeptidase domain-containing protein" evidence="1">
    <location>
        <begin position="29"/>
        <end position="331"/>
    </location>
</feature>
<dbReference type="Gene3D" id="3.40.390.10">
    <property type="entry name" value="Collagenase (Catalytic Domain)"/>
    <property type="match status" value="1"/>
</dbReference>
<comment type="caution">
    <text evidence="2">The sequence shown here is derived from an EMBL/GenBank/DDBJ whole genome shotgun (WGS) entry which is preliminary data.</text>
</comment>
<dbReference type="Proteomes" id="UP000186277">
    <property type="component" value="Unassembled WGS sequence"/>
</dbReference>
<dbReference type="AlphaFoldDB" id="A0A1Q5TP37"/>
<dbReference type="RefSeq" id="WP_074021537.1">
    <property type="nucleotide sequence ID" value="NZ_CAWMWP010000061.1"/>
</dbReference>
<dbReference type="GO" id="GO:0008237">
    <property type="term" value="F:metallopeptidase activity"/>
    <property type="evidence" value="ECO:0007669"/>
    <property type="project" value="InterPro"/>
</dbReference>
<gene>
    <name evidence="2" type="ORF">Xentx_03300</name>
</gene>
<organism evidence="2 3">
    <name type="scientific">Xenorhabdus thuongxuanensis</name>
    <dbReference type="NCBI Taxonomy" id="1873484"/>
    <lineage>
        <taxon>Bacteria</taxon>
        <taxon>Pseudomonadati</taxon>
        <taxon>Pseudomonadota</taxon>
        <taxon>Gammaproteobacteria</taxon>
        <taxon>Enterobacterales</taxon>
        <taxon>Morganellaceae</taxon>
        <taxon>Xenorhabdus</taxon>
    </lineage>
</organism>
<feature type="signal peptide" evidence="1">
    <location>
        <begin position="1"/>
        <end position="28"/>
    </location>
</feature>
<evidence type="ECO:0000313" key="2">
    <source>
        <dbReference type="EMBL" id="OKP01962.1"/>
    </source>
</evidence>
<reference evidence="2 3" key="1">
    <citation type="submission" date="2016-09" db="EMBL/GenBank/DDBJ databases">
        <title>Xenorhabdus thuongxuanensis sp. nov. and Xenorhabdus eapokensis sp. nov., isolated from Steinernema species.</title>
        <authorList>
            <person name="Kaempfer P."/>
            <person name="Tobias N.J."/>
            <person name="Phan Ke L."/>
            <person name="Bode H.B."/>
            <person name="Glaeser S.P."/>
        </authorList>
    </citation>
    <scope>NUCLEOTIDE SEQUENCE [LARGE SCALE GENOMIC DNA]</scope>
    <source>
        <strain evidence="2 3">30TX1</strain>
    </source>
</reference>
<evidence type="ECO:0008006" key="4">
    <source>
        <dbReference type="Google" id="ProtNLM"/>
    </source>
</evidence>
<evidence type="ECO:0000256" key="1">
    <source>
        <dbReference type="SAM" id="SignalP"/>
    </source>
</evidence>
<sequence length="331" mass="38488">MYKNFFKPLKVFHLLSFILLTATIHGYAQPEPEPEPQPSHFDPSDPAYNHISFFIEGGTLHTRTPLPYSATYHYGPFMRYSVDPQITMRFNIEGGESEDILLEPLVDEAATYWNEILGSQGLTIAPLSSGGGIPNFIIRTVPTSYFYDFNMQSSMAITYEAGYSGLRYLVRHYPFITSPGIYIRQSDVITREELQQLETNFGTNDRHVLLENFVYTLILHEFGHAVGLSHPRTLSNPVRFYPPPRERWHIANELGVAPLETLQDNPQPGLMENFQFEYLQALYLYNRRQYQHLARHMIHLSEGERHWIRAMVSCTRRYEPRPPPRKKRAEF</sequence>